<reference evidence="1" key="1">
    <citation type="submission" date="2021-09" db="EMBL/GenBank/DDBJ databases">
        <authorList>
            <consortium name="AG Swart"/>
            <person name="Singh M."/>
            <person name="Singh A."/>
            <person name="Seah K."/>
            <person name="Emmerich C."/>
        </authorList>
    </citation>
    <scope>NUCLEOTIDE SEQUENCE</scope>
    <source>
        <strain evidence="1">ATCC30299</strain>
    </source>
</reference>
<organism evidence="1 2">
    <name type="scientific">Blepharisma stoltei</name>
    <dbReference type="NCBI Taxonomy" id="1481888"/>
    <lineage>
        <taxon>Eukaryota</taxon>
        <taxon>Sar</taxon>
        <taxon>Alveolata</taxon>
        <taxon>Ciliophora</taxon>
        <taxon>Postciliodesmatophora</taxon>
        <taxon>Heterotrichea</taxon>
        <taxon>Heterotrichida</taxon>
        <taxon>Blepharismidae</taxon>
        <taxon>Blepharisma</taxon>
    </lineage>
</organism>
<dbReference type="InterPro" id="IPR011043">
    <property type="entry name" value="Gal_Oxase/kelch_b-propeller"/>
</dbReference>
<name>A0AAU9J109_9CILI</name>
<dbReference type="AlphaFoldDB" id="A0AAU9J109"/>
<protein>
    <submittedName>
        <fullName evidence="1">Uncharacterized protein</fullName>
    </submittedName>
</protein>
<accession>A0AAU9J109</accession>
<sequence length="145" mass="16813">MPESAYQTTTVVFDRKILIAGLGFGNILEYDPAKNSYDTIFKIAKKKTKLLIVIQDQCYLLSIYFYSSEINNAKIWNCLGRIKNIPLYPISNICYYNNNILFFKISSLICKFDMENLEYRKIAATSDSLNFKDNLQINKSICILF</sequence>
<dbReference type="EMBL" id="CAJZBQ010000023">
    <property type="protein sequence ID" value="CAG9319549.1"/>
    <property type="molecule type" value="Genomic_DNA"/>
</dbReference>
<keyword evidence="2" id="KW-1185">Reference proteome</keyword>
<evidence type="ECO:0000313" key="1">
    <source>
        <dbReference type="EMBL" id="CAG9319549.1"/>
    </source>
</evidence>
<dbReference type="Proteomes" id="UP001162131">
    <property type="component" value="Unassembled WGS sequence"/>
</dbReference>
<comment type="caution">
    <text evidence="1">The sequence shown here is derived from an EMBL/GenBank/DDBJ whole genome shotgun (WGS) entry which is preliminary data.</text>
</comment>
<dbReference type="SUPFAM" id="SSF50965">
    <property type="entry name" value="Galactose oxidase, central domain"/>
    <property type="match status" value="1"/>
</dbReference>
<proteinExistence type="predicted"/>
<evidence type="ECO:0000313" key="2">
    <source>
        <dbReference type="Proteomes" id="UP001162131"/>
    </source>
</evidence>
<gene>
    <name evidence="1" type="ORF">BSTOLATCC_MIC24100</name>
</gene>